<sequence>MRGIAIVMVIGIHSLPQPLDAIWAKSLDAALRPCVPVFLFASGYLTALSGRVPLGKRLKAALIPYAIAFAAAYAYMALHNPAMDHRIGTTLARFALGYVFVYYYVFVYVCCTLGLWLVFAVGRTGQPDSRKRIAALLTLAIGGGLFAGSYLDPAISRLGASEALLDEVRMRDIPFWFSFVALGALTAMFKDLSGGTMGRALPGAALTAYILYAAVRILDLGDAATYDSTAFFCFAAFFCVSLFALQPSSPLLGWIGSGSYFIYLWHIFIVMALRDHAHLREFGSVAGFAVAFGLTSLVSIAALIAIRHLASPRLCRWLGA</sequence>
<proteinExistence type="inferred from homology"/>
<comment type="subcellular location">
    <subcellularLocation>
        <location evidence="1">Cell membrane</location>
        <topology evidence="1">Multi-pass membrane protein</topology>
    </subcellularLocation>
</comment>
<protein>
    <submittedName>
        <fullName evidence="9">Acyltransferase</fullName>
    </submittedName>
</protein>
<dbReference type="Proteomes" id="UP000528734">
    <property type="component" value="Unassembled WGS sequence"/>
</dbReference>
<evidence type="ECO:0000256" key="2">
    <source>
        <dbReference type="ARBA" id="ARBA00007400"/>
    </source>
</evidence>
<keyword evidence="9" id="KW-0012">Acyltransferase</keyword>
<dbReference type="GO" id="GO:0016413">
    <property type="term" value="F:O-acetyltransferase activity"/>
    <property type="evidence" value="ECO:0007669"/>
    <property type="project" value="TreeGrafter"/>
</dbReference>
<feature type="transmembrane region" description="Helical" evidence="7">
    <location>
        <begin position="60"/>
        <end position="78"/>
    </location>
</feature>
<keyword evidence="9" id="KW-0808">Transferase</keyword>
<evidence type="ECO:0000256" key="3">
    <source>
        <dbReference type="ARBA" id="ARBA00022475"/>
    </source>
</evidence>
<keyword evidence="4 7" id="KW-0812">Transmembrane</keyword>
<name>A0A7Y4M3D8_9BRAD</name>
<dbReference type="GO" id="GO:0005886">
    <property type="term" value="C:plasma membrane"/>
    <property type="evidence" value="ECO:0007669"/>
    <property type="project" value="UniProtKB-SubCell"/>
</dbReference>
<feature type="transmembrane region" description="Helical" evidence="7">
    <location>
        <begin position="285"/>
        <end position="306"/>
    </location>
</feature>
<feature type="transmembrane region" description="Helical" evidence="7">
    <location>
        <begin position="133"/>
        <end position="151"/>
    </location>
</feature>
<dbReference type="InterPro" id="IPR002656">
    <property type="entry name" value="Acyl_transf_3_dom"/>
</dbReference>
<dbReference type="Pfam" id="PF01757">
    <property type="entry name" value="Acyl_transf_3"/>
    <property type="match status" value="1"/>
</dbReference>
<accession>A0A7Y4M3D8</accession>
<comment type="caution">
    <text evidence="9">The sequence shown here is derived from an EMBL/GenBank/DDBJ whole genome shotgun (WGS) entry which is preliminary data.</text>
</comment>
<keyword evidence="6 7" id="KW-0472">Membrane</keyword>
<evidence type="ECO:0000256" key="1">
    <source>
        <dbReference type="ARBA" id="ARBA00004651"/>
    </source>
</evidence>
<evidence type="ECO:0000256" key="4">
    <source>
        <dbReference type="ARBA" id="ARBA00022692"/>
    </source>
</evidence>
<gene>
    <name evidence="9" type="ORF">HCN50_21000</name>
</gene>
<organism evidence="9 10">
    <name type="scientific">Bradyrhizobium archetypum</name>
    <dbReference type="NCBI Taxonomy" id="2721160"/>
    <lineage>
        <taxon>Bacteria</taxon>
        <taxon>Pseudomonadati</taxon>
        <taxon>Pseudomonadota</taxon>
        <taxon>Alphaproteobacteria</taxon>
        <taxon>Hyphomicrobiales</taxon>
        <taxon>Nitrobacteraceae</taxon>
        <taxon>Bradyrhizobium</taxon>
    </lineage>
</organism>
<keyword evidence="10" id="KW-1185">Reference proteome</keyword>
<evidence type="ECO:0000259" key="8">
    <source>
        <dbReference type="Pfam" id="PF01757"/>
    </source>
</evidence>
<dbReference type="AlphaFoldDB" id="A0A7Y4M3D8"/>
<evidence type="ECO:0000256" key="6">
    <source>
        <dbReference type="ARBA" id="ARBA00023136"/>
    </source>
</evidence>
<feature type="transmembrane region" description="Helical" evidence="7">
    <location>
        <begin position="173"/>
        <end position="189"/>
    </location>
</feature>
<dbReference type="PANTHER" id="PTHR40074">
    <property type="entry name" value="O-ACETYLTRANSFERASE WECH"/>
    <property type="match status" value="1"/>
</dbReference>
<dbReference type="EMBL" id="JAAVLW010000006">
    <property type="protein sequence ID" value="NOJ48703.1"/>
    <property type="molecule type" value="Genomic_DNA"/>
</dbReference>
<keyword evidence="5 7" id="KW-1133">Transmembrane helix</keyword>
<dbReference type="PANTHER" id="PTHR40074:SF2">
    <property type="entry name" value="O-ACETYLTRANSFERASE WECH"/>
    <property type="match status" value="1"/>
</dbReference>
<feature type="transmembrane region" description="Helical" evidence="7">
    <location>
        <begin position="201"/>
        <end position="218"/>
    </location>
</feature>
<feature type="transmembrane region" description="Helical" evidence="7">
    <location>
        <begin position="98"/>
        <end position="121"/>
    </location>
</feature>
<dbReference type="GO" id="GO:0009246">
    <property type="term" value="P:enterobacterial common antigen biosynthetic process"/>
    <property type="evidence" value="ECO:0007669"/>
    <property type="project" value="TreeGrafter"/>
</dbReference>
<evidence type="ECO:0000313" key="10">
    <source>
        <dbReference type="Proteomes" id="UP000528734"/>
    </source>
</evidence>
<evidence type="ECO:0000256" key="5">
    <source>
        <dbReference type="ARBA" id="ARBA00022989"/>
    </source>
</evidence>
<keyword evidence="3" id="KW-1003">Cell membrane</keyword>
<comment type="similarity">
    <text evidence="2">Belongs to the acyltransferase 3 family.</text>
</comment>
<feature type="domain" description="Acyltransferase 3" evidence="8">
    <location>
        <begin position="1"/>
        <end position="302"/>
    </location>
</feature>
<reference evidence="9 10" key="1">
    <citation type="submission" date="2020-03" db="EMBL/GenBank/DDBJ databases">
        <title>Bradyrhizobium diversity isolated from nodules of Muelleranthus trifoliolatus.</title>
        <authorList>
            <person name="Klepa M."/>
            <person name="Helene L."/>
            <person name="Hungria M."/>
        </authorList>
    </citation>
    <scope>NUCLEOTIDE SEQUENCE [LARGE SCALE GENOMIC DNA]</scope>
    <source>
        <strain evidence="9 10">WSM 1744</strain>
    </source>
</reference>
<evidence type="ECO:0000313" key="9">
    <source>
        <dbReference type="EMBL" id="NOJ48703.1"/>
    </source>
</evidence>
<feature type="transmembrane region" description="Helical" evidence="7">
    <location>
        <begin position="224"/>
        <end position="245"/>
    </location>
</feature>
<feature type="transmembrane region" description="Helical" evidence="7">
    <location>
        <begin position="252"/>
        <end position="273"/>
    </location>
</feature>
<evidence type="ECO:0000256" key="7">
    <source>
        <dbReference type="SAM" id="Phobius"/>
    </source>
</evidence>